<reference evidence="2" key="1">
    <citation type="submission" date="2021-01" db="EMBL/GenBank/DDBJ databases">
        <title>Adiantum capillus-veneris genome.</title>
        <authorList>
            <person name="Fang Y."/>
            <person name="Liao Q."/>
        </authorList>
    </citation>
    <scope>NUCLEOTIDE SEQUENCE</scope>
    <source>
        <strain evidence="2">H3</strain>
        <tissue evidence="2">Leaf</tissue>
    </source>
</reference>
<evidence type="ECO:0000313" key="3">
    <source>
        <dbReference type="Proteomes" id="UP000886520"/>
    </source>
</evidence>
<protein>
    <submittedName>
        <fullName evidence="2">Uncharacterized protein</fullName>
    </submittedName>
</protein>
<proteinExistence type="predicted"/>
<dbReference type="AlphaFoldDB" id="A0A9D4Z9E9"/>
<name>A0A9D4Z9E9_ADICA</name>
<dbReference type="OrthoDB" id="2321600at2759"/>
<feature type="region of interest" description="Disordered" evidence="1">
    <location>
        <begin position="756"/>
        <end position="784"/>
    </location>
</feature>
<accession>A0A9D4Z9E9</accession>
<evidence type="ECO:0000313" key="2">
    <source>
        <dbReference type="EMBL" id="KAI5066564.1"/>
    </source>
</evidence>
<comment type="caution">
    <text evidence="2">The sequence shown here is derived from an EMBL/GenBank/DDBJ whole genome shotgun (WGS) entry which is preliminary data.</text>
</comment>
<gene>
    <name evidence="2" type="ORF">GOP47_0019188</name>
</gene>
<dbReference type="EMBL" id="JABFUD020000018">
    <property type="protein sequence ID" value="KAI5066564.1"/>
    <property type="molecule type" value="Genomic_DNA"/>
</dbReference>
<dbReference type="PANTHER" id="PTHR33266:SF1">
    <property type="entry name" value="F-BOX DOMAIN-CONTAINING PROTEIN"/>
    <property type="match status" value="1"/>
</dbReference>
<evidence type="ECO:0000256" key="1">
    <source>
        <dbReference type="SAM" id="MobiDB-lite"/>
    </source>
</evidence>
<dbReference type="Proteomes" id="UP000886520">
    <property type="component" value="Chromosome 18"/>
</dbReference>
<sequence>MATLLPGWKESDGFSLGAYSFSLLMNLKEECRKRGVCVDAVADTVTLKDTDAFLRILFEAKTCGDAIRRIEAFRIGPVDVRENVHQAMWDVDMNAAACAWQIEYVVSEPVLALVAKQLESYASNWNKHELYAPLVALVQSSGWGKSRLMCQLWRKGFYVFYLSCMAEKQTGFPRRTGKLADIMQSPKPSGATFVALVASVIAVLNKHARNMTCEQWIQAQEKDDAIQQEVLNVYDQKLPTITQYDNLERSKAEAQFELCFKEEIDQCKVKLLLCIDEAGELGDNFVTFRRSLRSIPQGKSFFTVVLGTDRKVADQAAAAEDDASARVRLANPYHVYHPLYLIGKSDIFATPATDSGSEAEVSTAAKDVIRYGRPLWAAYYDSVEETNKLEATIQFAKMKLLGRNIDTTEGGWVTRDIAVAVFASLVGVQVVAWGRLRQQLVAKHMRTIVNISKDRRRVYTAAAAEPVLAAAAAKLLHAHNDAFLGDFLTKMIEVFEDGLVLEGVRGEVVARIIILLAMHECTQEGNYIQPVTLATFLKTMVGKSNVDKLNENCCNLEGYYLFFNSFSPISVEIFKQLAEAAFARCTALTAQRNETILDLALPCHFTLGASARSCPMQATVMTELENQPMQGVAVTIQVKNQRKDNPMQREIEELQDDDRLSAPVQLFLQIGHRGESKIQVNHETVVVYGIDCFEHLKSQKMQNLKVLEKLKLLSRTCEDVFKHASQEERDILKDMIPVGLASKSFLEDMTVDDEPQIPMKWSRTSSRTPRRRLEDVQMGEADAM</sequence>
<dbReference type="PANTHER" id="PTHR33266">
    <property type="entry name" value="CHROMOSOME 15, WHOLE GENOME SHOTGUN SEQUENCE"/>
    <property type="match status" value="1"/>
</dbReference>
<organism evidence="2 3">
    <name type="scientific">Adiantum capillus-veneris</name>
    <name type="common">Maidenhair fern</name>
    <dbReference type="NCBI Taxonomy" id="13818"/>
    <lineage>
        <taxon>Eukaryota</taxon>
        <taxon>Viridiplantae</taxon>
        <taxon>Streptophyta</taxon>
        <taxon>Embryophyta</taxon>
        <taxon>Tracheophyta</taxon>
        <taxon>Polypodiopsida</taxon>
        <taxon>Polypodiidae</taxon>
        <taxon>Polypodiales</taxon>
        <taxon>Pteridineae</taxon>
        <taxon>Pteridaceae</taxon>
        <taxon>Vittarioideae</taxon>
        <taxon>Adiantum</taxon>
    </lineage>
</organism>
<keyword evidence="3" id="KW-1185">Reference proteome</keyword>